<dbReference type="PROSITE" id="PS00916">
    <property type="entry name" value="PI3_4_KINASE_2"/>
    <property type="match status" value="1"/>
</dbReference>
<evidence type="ECO:0000259" key="13">
    <source>
        <dbReference type="PROSITE" id="PS51190"/>
    </source>
</evidence>
<evidence type="ECO:0000256" key="9">
    <source>
        <dbReference type="RuleBase" id="RU364109"/>
    </source>
</evidence>
<feature type="domain" description="FAT" evidence="12">
    <location>
        <begin position="1179"/>
        <end position="1735"/>
    </location>
</feature>
<dbReference type="PROSITE" id="PS51190">
    <property type="entry name" value="FATC"/>
    <property type="match status" value="1"/>
</dbReference>
<evidence type="ECO:0000256" key="4">
    <source>
        <dbReference type="ARBA" id="ARBA00022741"/>
    </source>
</evidence>
<dbReference type="EMBL" id="JAPFFF010000007">
    <property type="protein sequence ID" value="KAK8885351.1"/>
    <property type="molecule type" value="Genomic_DNA"/>
</dbReference>
<evidence type="ECO:0000256" key="10">
    <source>
        <dbReference type="SAM" id="MobiDB-lite"/>
    </source>
</evidence>
<reference evidence="14 15" key="1">
    <citation type="submission" date="2024-04" db="EMBL/GenBank/DDBJ databases">
        <title>Tritrichomonas musculus Genome.</title>
        <authorList>
            <person name="Alves-Ferreira E."/>
            <person name="Grigg M."/>
            <person name="Lorenzi H."/>
            <person name="Galac M."/>
        </authorList>
    </citation>
    <scope>NUCLEOTIDE SEQUENCE [LARGE SCALE GENOMIC DNA]</scope>
    <source>
        <strain evidence="14 15">EAF2021</strain>
    </source>
</reference>
<dbReference type="Gene3D" id="1.10.1070.11">
    <property type="entry name" value="Phosphatidylinositol 3-/4-kinase, catalytic domain"/>
    <property type="match status" value="1"/>
</dbReference>
<dbReference type="PANTHER" id="PTHR11139">
    <property type="entry name" value="ATAXIA TELANGIECTASIA MUTATED ATM -RELATED"/>
    <property type="match status" value="1"/>
</dbReference>
<dbReference type="PROSITE" id="PS50290">
    <property type="entry name" value="PI3_4_KINASE_3"/>
    <property type="match status" value="1"/>
</dbReference>
<dbReference type="Pfam" id="PF02259">
    <property type="entry name" value="FAT"/>
    <property type="match status" value="1"/>
</dbReference>
<gene>
    <name evidence="14" type="ORF">M9Y10_040797</name>
</gene>
<dbReference type="Proteomes" id="UP001470230">
    <property type="component" value="Unassembled WGS sequence"/>
</dbReference>
<comment type="catalytic activity">
    <reaction evidence="8">
        <text>L-seryl-[protein] + ATP = O-phospho-L-seryl-[protein] + ADP + H(+)</text>
        <dbReference type="Rhea" id="RHEA:17989"/>
        <dbReference type="Rhea" id="RHEA-COMP:9863"/>
        <dbReference type="Rhea" id="RHEA-COMP:11604"/>
        <dbReference type="ChEBI" id="CHEBI:15378"/>
        <dbReference type="ChEBI" id="CHEBI:29999"/>
        <dbReference type="ChEBI" id="CHEBI:30616"/>
        <dbReference type="ChEBI" id="CHEBI:83421"/>
        <dbReference type="ChEBI" id="CHEBI:456216"/>
        <dbReference type="EC" id="2.7.11.1"/>
    </reaction>
</comment>
<evidence type="ECO:0000256" key="3">
    <source>
        <dbReference type="ARBA" id="ARBA00022737"/>
    </source>
</evidence>
<dbReference type="InterPro" id="IPR011009">
    <property type="entry name" value="Kinase-like_dom_sf"/>
</dbReference>
<dbReference type="InterPro" id="IPR036940">
    <property type="entry name" value="PI3/4_kinase_cat_sf"/>
</dbReference>
<dbReference type="Gene3D" id="3.30.1010.10">
    <property type="entry name" value="Phosphatidylinositol 3-kinase Catalytic Subunit, Chain A, domain 4"/>
    <property type="match status" value="1"/>
</dbReference>
<dbReference type="InterPro" id="IPR018936">
    <property type="entry name" value="PI3/4_kinase_CS"/>
</dbReference>
<dbReference type="PROSITE" id="PS51189">
    <property type="entry name" value="FAT"/>
    <property type="match status" value="1"/>
</dbReference>
<evidence type="ECO:0000259" key="11">
    <source>
        <dbReference type="PROSITE" id="PS50290"/>
    </source>
</evidence>
<feature type="region of interest" description="Disordered" evidence="10">
    <location>
        <begin position="2188"/>
        <end position="2223"/>
    </location>
</feature>
<dbReference type="EC" id="2.7.11.1" evidence="9"/>
<dbReference type="InterPro" id="IPR000403">
    <property type="entry name" value="PI3/4_kinase_cat_dom"/>
</dbReference>
<dbReference type="PANTHER" id="PTHR11139:SF9">
    <property type="entry name" value="SERINE_THREONINE-PROTEIN KINASE MTOR"/>
    <property type="match status" value="1"/>
</dbReference>
<comment type="caution">
    <text evidence="14">The sequence shown here is derived from an EMBL/GenBank/DDBJ whole genome shotgun (WGS) entry which is preliminary data.</text>
</comment>
<dbReference type="InterPro" id="IPR016024">
    <property type="entry name" value="ARM-type_fold"/>
</dbReference>
<keyword evidence="2 9" id="KW-0808">Transferase</keyword>
<evidence type="ECO:0000313" key="15">
    <source>
        <dbReference type="Proteomes" id="UP001470230"/>
    </source>
</evidence>
<evidence type="ECO:0000256" key="8">
    <source>
        <dbReference type="ARBA" id="ARBA00048679"/>
    </source>
</evidence>
<dbReference type="Pfam" id="PF00454">
    <property type="entry name" value="PI3_PI4_kinase"/>
    <property type="match status" value="1"/>
</dbReference>
<dbReference type="InterPro" id="IPR014009">
    <property type="entry name" value="PIK_FAT"/>
</dbReference>
<protein>
    <recommendedName>
        <fullName evidence="9">Serine/threonine-protein kinase TOR</fullName>
        <ecNumber evidence="9">2.7.11.1</ecNumber>
    </recommendedName>
</protein>
<name>A0ABR2K3N3_9EUKA</name>
<evidence type="ECO:0000256" key="6">
    <source>
        <dbReference type="ARBA" id="ARBA00022840"/>
    </source>
</evidence>
<evidence type="ECO:0000313" key="14">
    <source>
        <dbReference type="EMBL" id="KAK8885351.1"/>
    </source>
</evidence>
<dbReference type="Pfam" id="PF23593">
    <property type="entry name" value="HEAT_ATR"/>
    <property type="match status" value="1"/>
</dbReference>
<dbReference type="InterPro" id="IPR003152">
    <property type="entry name" value="FATC_dom"/>
</dbReference>
<evidence type="ECO:0000256" key="7">
    <source>
        <dbReference type="ARBA" id="ARBA00047899"/>
    </source>
</evidence>
<keyword evidence="5 9" id="KW-0418">Kinase</keyword>
<keyword evidence="3" id="KW-0677">Repeat</keyword>
<accession>A0ABR2K3N3</accession>
<keyword evidence="9" id="KW-0723">Serine/threonine-protein kinase</keyword>
<evidence type="ECO:0000256" key="2">
    <source>
        <dbReference type="ARBA" id="ARBA00022679"/>
    </source>
</evidence>
<comment type="similarity">
    <text evidence="1 9">Belongs to the PI3/PI4-kinase family.</text>
</comment>
<evidence type="ECO:0000259" key="12">
    <source>
        <dbReference type="PROSITE" id="PS51189"/>
    </source>
</evidence>
<dbReference type="InterPro" id="IPR003151">
    <property type="entry name" value="PIK-rel_kinase_FAT"/>
</dbReference>
<dbReference type="InterPro" id="IPR057564">
    <property type="entry name" value="HEAT_ATR"/>
</dbReference>
<feature type="domain" description="PI3K/PI4K catalytic" evidence="11">
    <location>
        <begin position="1908"/>
        <end position="2226"/>
    </location>
</feature>
<dbReference type="SUPFAM" id="SSF48371">
    <property type="entry name" value="ARM repeat"/>
    <property type="match status" value="2"/>
</dbReference>
<feature type="domain" description="FATC" evidence="13">
    <location>
        <begin position="2282"/>
        <end position="2314"/>
    </location>
</feature>
<dbReference type="InterPro" id="IPR009076">
    <property type="entry name" value="FRB_dom"/>
</dbReference>
<dbReference type="SMART" id="SM01345">
    <property type="entry name" value="Rapamycin_bind"/>
    <property type="match status" value="1"/>
</dbReference>
<keyword evidence="4 9" id="KW-0547">Nucleotide-binding</keyword>
<keyword evidence="6 9" id="KW-0067">ATP-binding</keyword>
<dbReference type="InterPro" id="IPR050517">
    <property type="entry name" value="DDR_Repair_Kinase"/>
</dbReference>
<dbReference type="InterPro" id="IPR024585">
    <property type="entry name" value="mTOR_dom"/>
</dbReference>
<dbReference type="Pfam" id="PF08771">
    <property type="entry name" value="FRB_dom"/>
    <property type="match status" value="1"/>
</dbReference>
<feature type="compositionally biased region" description="Low complexity" evidence="10">
    <location>
        <begin position="2191"/>
        <end position="2218"/>
    </location>
</feature>
<dbReference type="Pfam" id="PF11865">
    <property type="entry name" value="mTOR_dom"/>
    <property type="match status" value="1"/>
</dbReference>
<keyword evidence="15" id="KW-1185">Reference proteome</keyword>
<dbReference type="SMART" id="SM01346">
    <property type="entry name" value="DUF3385"/>
    <property type="match status" value="1"/>
</dbReference>
<comment type="catalytic activity">
    <reaction evidence="7 9">
        <text>L-threonyl-[protein] + ATP = O-phospho-L-threonyl-[protein] + ADP + H(+)</text>
        <dbReference type="Rhea" id="RHEA:46608"/>
        <dbReference type="Rhea" id="RHEA-COMP:11060"/>
        <dbReference type="Rhea" id="RHEA-COMP:11605"/>
        <dbReference type="ChEBI" id="CHEBI:15378"/>
        <dbReference type="ChEBI" id="CHEBI:30013"/>
        <dbReference type="ChEBI" id="CHEBI:30616"/>
        <dbReference type="ChEBI" id="CHEBI:61977"/>
        <dbReference type="ChEBI" id="CHEBI:456216"/>
        <dbReference type="EC" id="2.7.11.1"/>
    </reaction>
</comment>
<dbReference type="Gene3D" id="1.25.10.10">
    <property type="entry name" value="Leucine-rich Repeat Variant"/>
    <property type="match status" value="3"/>
</dbReference>
<dbReference type="SMART" id="SM00146">
    <property type="entry name" value="PI3Kc"/>
    <property type="match status" value="1"/>
</dbReference>
<dbReference type="Pfam" id="PF02260">
    <property type="entry name" value="FATC"/>
    <property type="match status" value="1"/>
</dbReference>
<proteinExistence type="inferred from homology"/>
<dbReference type="InterPro" id="IPR011989">
    <property type="entry name" value="ARM-like"/>
</dbReference>
<dbReference type="SMART" id="SM01343">
    <property type="entry name" value="FATC"/>
    <property type="match status" value="1"/>
</dbReference>
<evidence type="ECO:0000256" key="5">
    <source>
        <dbReference type="ARBA" id="ARBA00022777"/>
    </source>
</evidence>
<evidence type="ECO:0000256" key="1">
    <source>
        <dbReference type="ARBA" id="ARBA00011031"/>
    </source>
</evidence>
<organism evidence="14 15">
    <name type="scientific">Tritrichomonas musculus</name>
    <dbReference type="NCBI Taxonomy" id="1915356"/>
    <lineage>
        <taxon>Eukaryota</taxon>
        <taxon>Metamonada</taxon>
        <taxon>Parabasalia</taxon>
        <taxon>Tritrichomonadida</taxon>
        <taxon>Tritrichomonadidae</taxon>
        <taxon>Tritrichomonas</taxon>
    </lineage>
</organism>
<dbReference type="SUPFAM" id="SSF56112">
    <property type="entry name" value="Protein kinase-like (PK-like)"/>
    <property type="match status" value="1"/>
</dbReference>
<sequence>MNLSLIKIPPTCDEMVHELDAYYTIFYHEVIRMSNLSINNYLDDYLSMLDKLITNSTPQNSMRAAIGVLSLHRLGFRKFDQLSHIFDKLIPQKDEECVKFTSYIAGQLVHHPDTDQTQYVSHLFHRLVGWITVTGRHQRLLAASFLLCSLAENAGNSIILFIPTIKTTIWHLVSLPFPKLTVLKATARSISLTTRSILRYGRGELEPYLDFLRDLCMKLLSFGNQDKICAGLLFFTELIRICPDYFIKDFLRISELIRQSISVTNNHDDVQMVAFLCAVSLSKADPKQFSDIFQFTILNRAQLILSKDPIATVTGLCSLCHSVPDLMKNEFNKIKSISNSLIRNKAYDAIFKLLETFLYAFPEQLNDFYHQNFDFLLSAPISDAFKSFFVKIATLPNTFDEQDKIKLTKLLESKLDDNTLMTLSLIAELPPSIFVEPQTLFQLITKQTNSDNFRIRKYTPPALFNLSKAIPNMDQLALVRKLLAKAILEKSVIVRRSYLKVINKNCIKEFAESSFLNYYKILLNDDSNKVRKTTLEILAKLAKFNPIAVTSITREILMDYFFVLQNVKSIRQQAQAAEILPNLISASLNIVKTFSLALIMTLQKVLSPEYTVRTFLNFIEENSVTDIQIGVINSLAIIAPHDQDTVSEYSEVIIRLLCSHLHKQNRRRLLLSILNTLQVLLSPEASTINIMTQSTEILAACTSLLEETQSRKTRIAILKVVGTIGVIDTHQKPLPKIFESSHNVDEALARQFFHPFRDADDVIDDSHLLKTKMIEQYNVSIVSRSLLEIFEDDSQHELFYDTASALCEVLSQPRMSYLAFFDQFATRLLDVIEMSPNDQKKEFIDILSRLVRSSSNNISPFASRALDLIKDHFCDELTISSLDLVLSFIEGLGNGFSPYTAQTISPLVDCLDNAKTSKVNLCKRVLEIFSLLGQFATDHRHLIIQQVCDAVVCEQTLTSVRNMSLRTLRIINNKVDFMFQYMGPMMRALKYGLSCQDSREEALQLAYSLIIKSSSNAFLFENSEIPELSLSVQEAMDKVTDPNPSFGSEKKQKAESKELIFSEESVIARAVTPNLGLVRHLESWMNSLILTVIANSPSKAIRASQTIASESPQLARKLFNPAFLSCWMKMSLRSQQIVANSFHELLLADERYDSVARDVLNILVFMDKIERPIEINSRDVINSSIRYGCYTYALKLLERIENPTSDDVIKMIEVYLQLGNWISAFAVWKKYVNNQNMSELSKTELFTKLRMWDHAEIPFKKQYKSSRDQESFSGLLETLSKLSKWNDIDQYMHIFDKQPKHIKQKLSKFFAEACIHLGKWDDLDRILDYSSIGSIKCIMLNALNSLHKKDWNKVDQCFEHGFSVLASQPITFLEDERKIHKEMMLLSQQLIEIREMEKWLQSDKEDRSKIESVWDARLKTAPRDFEMWLEVIGNRLIITQKRDKSLIQFFQLKSISLGTKIHTNAFDIIFPKFDPVNSPDLDRLCHVIALWNTGEKTKALEMTEELLKTIGPELKVQTNYFYALWLLESDDTINMLRKAYEILESTVFEMTKRRKSRGLITSHRSQSSFGSLPIDCTILLPNNLTRISSKNRGIAFSNHIMKHLISDIDRGNIFRKWASVNTALIPLDHQNTAIYVNNAMTALNECIKLCPEFPDGPQLLNLFFENASKSSVFESTNRYISEMPTSLLLQVFPQILIQISHPSAEIAKFVYNLILSLLNKHYHGIIFSIHVLEHSKITSRAKRASQLLLDFKEKQPEIASEVDLIREALLNAAVTLYEKTHAKLEEADAAAQRNDTETMINFVESIFKDTSANTNCAMFERFKDQYNNHLMSLFQALTKYKERPTSIALQTLKGQITGLMNRLGCELESVKMIQLRSVSKELCNKTDFHIAVPGTYKPDKPLILIKYFVGRFGVYATKQQPKIICIMGNDGNFYQYLLKGHEDLRLDERLMQFFKLINSLVKKETSQNSALIRTMSVIPLSLFHGLVQWVKGTDTIKDIVDSNRDLHGKNTDQELDLISQMSPIPIDCLLPIQRQQIILKIFRAVPDTDISNFLWLKAENAELWMKQTTTFAISSAVMSIVGYIIGLGDRHPSNLLIDKYTGKVVHIDFGDSFERAAKRKYKPEIVPFRLTRMMVRAMGMTGVDGPFKNAFINMSHTLRDNRRVLLMILAIFVHEPLVDPDNLNEEARVQNASSSSNDSSQNINVSTCNSNDDSSSCIKKSRSVSASKKRSQISLLRSTSKSNFGISFHLQEEEDIEDAVSNAEAQDRVKQKLAGRDFEQGVSLSVEEQATRLIEKATDIYNLSKMFSGWFPYW</sequence>